<dbReference type="AlphaFoldDB" id="A0A2S4W4Q2"/>
<keyword evidence="3" id="KW-1185">Reference proteome</keyword>
<accession>A0A2S4W4Q2</accession>
<proteinExistence type="predicted"/>
<keyword evidence="1" id="KW-0732">Signal</keyword>
<evidence type="ECO:0000313" key="3">
    <source>
        <dbReference type="Proteomes" id="UP000239156"/>
    </source>
</evidence>
<dbReference type="VEuPathDB" id="FungiDB:PSTT_01103"/>
<evidence type="ECO:0008006" key="4">
    <source>
        <dbReference type="Google" id="ProtNLM"/>
    </source>
</evidence>
<dbReference type="EMBL" id="PKSL01000006">
    <property type="protein sequence ID" value="POW16667.1"/>
    <property type="molecule type" value="Genomic_DNA"/>
</dbReference>
<organism evidence="2 3">
    <name type="scientific">Puccinia striiformis</name>
    <dbReference type="NCBI Taxonomy" id="27350"/>
    <lineage>
        <taxon>Eukaryota</taxon>
        <taxon>Fungi</taxon>
        <taxon>Dikarya</taxon>
        <taxon>Basidiomycota</taxon>
        <taxon>Pucciniomycotina</taxon>
        <taxon>Pucciniomycetes</taxon>
        <taxon>Pucciniales</taxon>
        <taxon>Pucciniaceae</taxon>
        <taxon>Puccinia</taxon>
    </lineage>
</organism>
<reference evidence="2" key="1">
    <citation type="submission" date="2017-12" db="EMBL/GenBank/DDBJ databases">
        <title>Gene loss provides genomic basis for host adaptation in cereal stripe rust fungi.</title>
        <authorList>
            <person name="Xia C."/>
        </authorList>
    </citation>
    <scope>NUCLEOTIDE SEQUENCE [LARGE SCALE GENOMIC DNA]</scope>
    <source>
        <strain evidence="2">93-210</strain>
    </source>
</reference>
<comment type="caution">
    <text evidence="2">The sequence shown here is derived from an EMBL/GenBank/DDBJ whole genome shotgun (WGS) entry which is preliminary data.</text>
</comment>
<gene>
    <name evidence="2" type="ORF">PSTT_01103</name>
</gene>
<dbReference type="VEuPathDB" id="FungiDB:PSHT_00476"/>
<feature type="chain" id="PRO_5015498760" description="Secreted protein" evidence="1">
    <location>
        <begin position="24"/>
        <end position="203"/>
    </location>
</feature>
<protein>
    <recommendedName>
        <fullName evidence="4">Secreted protein</fullName>
    </recommendedName>
</protein>
<evidence type="ECO:0000313" key="2">
    <source>
        <dbReference type="EMBL" id="POW16667.1"/>
    </source>
</evidence>
<name>A0A2S4W4Q2_9BASI</name>
<dbReference type="Proteomes" id="UP000239156">
    <property type="component" value="Unassembled WGS sequence"/>
</dbReference>
<evidence type="ECO:0000256" key="1">
    <source>
        <dbReference type="SAM" id="SignalP"/>
    </source>
</evidence>
<feature type="signal peptide" evidence="1">
    <location>
        <begin position="1"/>
        <end position="23"/>
    </location>
</feature>
<sequence>MFMRKYSILASIAICAVVSSVGAIPSPSEPTTLREQTLERRDFDGAPNKAYDITALAKRSPYAVNPMPPKDISAIATAKAAAGRLTRRIGLVNRQVVMLTQMIQGSGPRFSISQVVAVTKEWMRLIHSQEPEILAICSAFPDEVVTNAMTTLWDKGQTYANAIIDIRSATNQATARSKFNIALTYRSPIEAAIRTLVNIANSA</sequence>